<dbReference type="EMBL" id="QAOK01000014">
    <property type="protein sequence ID" value="PTQ80730.1"/>
    <property type="molecule type" value="Genomic_DNA"/>
</dbReference>
<organism evidence="1 2">
    <name type="scientific">Nitrosospira multiformis</name>
    <dbReference type="NCBI Taxonomy" id="1231"/>
    <lineage>
        <taxon>Bacteria</taxon>
        <taxon>Pseudomonadati</taxon>
        <taxon>Pseudomonadota</taxon>
        <taxon>Betaproteobacteria</taxon>
        <taxon>Nitrosomonadales</taxon>
        <taxon>Nitrosomonadaceae</taxon>
        <taxon>Nitrosospira</taxon>
    </lineage>
</organism>
<reference evidence="1 2" key="1">
    <citation type="submission" date="2018-04" db="EMBL/GenBank/DDBJ databases">
        <title>Active sludge and wastewater microbial communities from Klosterneuburg, Austria.</title>
        <authorList>
            <person name="Wagner M."/>
        </authorList>
    </citation>
    <scope>NUCLEOTIDE SEQUENCE [LARGE SCALE GENOMIC DNA]</scope>
    <source>
        <strain evidence="1 2">Nl12</strain>
    </source>
</reference>
<comment type="caution">
    <text evidence="1">The sequence shown here is derived from an EMBL/GenBank/DDBJ whole genome shotgun (WGS) entry which is preliminary data.</text>
</comment>
<proteinExistence type="predicted"/>
<evidence type="ECO:0008006" key="3">
    <source>
        <dbReference type="Google" id="ProtNLM"/>
    </source>
</evidence>
<sequence>MRTNIERFKKDLSKLIDDGHLLQMAIQHECLPTELEAVVRESLGEKTEEYIKNLPSFKAEYQTWYSKSISLLRQLLPDRLEDFKRHYEKPKSRREITVESYRIEDYLQGISITRRLEGITVVGLEAAIPHFNQQIAIIKAASARFDSSLFEIRQLVQADLFDTELEAAESLLKYKFTRAAGALAGVVLEGHLSQICSDRLLTPPKKNPGISDFNDILKSAEAIDIPQWRFIQHLADIRNLCDHSRKPEPTEQQVKDLIDGVKKIIKTVF</sequence>
<dbReference type="Proteomes" id="UP000244152">
    <property type="component" value="Unassembled WGS sequence"/>
</dbReference>
<gene>
    <name evidence="1" type="ORF">C8R21_11477</name>
</gene>
<accession>A0A2T5IA90</accession>
<evidence type="ECO:0000313" key="1">
    <source>
        <dbReference type="EMBL" id="PTQ80730.1"/>
    </source>
</evidence>
<evidence type="ECO:0000313" key="2">
    <source>
        <dbReference type="Proteomes" id="UP000244152"/>
    </source>
</evidence>
<dbReference type="AlphaFoldDB" id="A0A2T5IA90"/>
<protein>
    <recommendedName>
        <fullName evidence="3">DUF4145 domain-containing protein</fullName>
    </recommendedName>
</protein>
<dbReference type="RefSeq" id="WP_107762388.1">
    <property type="nucleotide sequence ID" value="NZ_QAOK01000014.1"/>
</dbReference>
<name>A0A2T5IA90_9PROT</name>